<dbReference type="InterPro" id="IPR003615">
    <property type="entry name" value="HNH_nuc"/>
</dbReference>
<dbReference type="InterPro" id="IPR044925">
    <property type="entry name" value="His-Me_finger_sf"/>
</dbReference>
<evidence type="ECO:0000313" key="3">
    <source>
        <dbReference type="Proteomes" id="UP000326961"/>
    </source>
</evidence>
<dbReference type="SUPFAM" id="SSF54060">
    <property type="entry name" value="His-Me finger endonucleases"/>
    <property type="match status" value="1"/>
</dbReference>
<dbReference type="Pfam" id="PF13392">
    <property type="entry name" value="HNH_3"/>
    <property type="match status" value="1"/>
</dbReference>
<reference evidence="2 3" key="1">
    <citation type="submission" date="2018-09" db="EMBL/GenBank/DDBJ databases">
        <title>A clostridial neurotoxin that targets Anopheles mosquitoes.</title>
        <authorList>
            <person name="Contreras E."/>
            <person name="Masuyer G."/>
            <person name="Qureshi N."/>
            <person name="Chawla S."/>
            <person name="Lim H.L."/>
            <person name="Chen J."/>
            <person name="Stenmark P."/>
            <person name="Gill S."/>
        </authorList>
    </citation>
    <scope>NUCLEOTIDE SEQUENCE [LARGE SCALE GENOMIC DNA]</scope>
    <source>
        <strain evidence="2 3">Cbm</strain>
    </source>
</reference>
<accession>A0A5P3XCV1</accession>
<dbReference type="RefSeq" id="WP_150885897.1">
    <property type="nucleotide sequence ID" value="NZ_CP032452.1"/>
</dbReference>
<dbReference type="Gene3D" id="3.90.75.20">
    <property type="match status" value="1"/>
</dbReference>
<evidence type="ECO:0000259" key="1">
    <source>
        <dbReference type="SMART" id="SM00507"/>
    </source>
</evidence>
<dbReference type="AlphaFoldDB" id="A0A5P3XCV1"/>
<keyword evidence="2" id="KW-0255">Endonuclease</keyword>
<keyword evidence="2" id="KW-0540">Nuclease</keyword>
<feature type="domain" description="HNH nuclease" evidence="1">
    <location>
        <begin position="23"/>
        <end position="71"/>
    </location>
</feature>
<dbReference type="EMBL" id="CP032452">
    <property type="protein sequence ID" value="QEZ68004.1"/>
    <property type="molecule type" value="Genomic_DNA"/>
</dbReference>
<dbReference type="Proteomes" id="UP000326961">
    <property type="component" value="Chromosome"/>
</dbReference>
<protein>
    <submittedName>
        <fullName evidence="2">HNH endonuclease</fullName>
    </submittedName>
</protein>
<keyword evidence="2" id="KW-0378">Hydrolase</keyword>
<gene>
    <name evidence="2" type="ORF">D4A35_03280</name>
</gene>
<evidence type="ECO:0000313" key="2">
    <source>
        <dbReference type="EMBL" id="QEZ68004.1"/>
    </source>
</evidence>
<proteinExistence type="predicted"/>
<name>A0A5P3XCV1_PARBF</name>
<sequence>MKTIIIDGFRFTMTGGKKYHYNTTLRKHIHQYVWEKENGPIPNGHEIHHIDMDTTNNELGNLQLLTIQEHRELHKTLSWNEERREWARKNVQTKARPKADEWHGSDEGLEWHRKHYEKYKDKLFKKEKFICECCGNEFESVVKSVNRFCSNKCKSKFRRDSGVDDVYRVCELCGEDFKVNKYSKAKTCSRSCANKLRSKLKDSPNLQE</sequence>
<organism evidence="2 3">
    <name type="scientific">Paraclostridium bifermentans</name>
    <name type="common">Clostridium bifermentans</name>
    <dbReference type="NCBI Taxonomy" id="1490"/>
    <lineage>
        <taxon>Bacteria</taxon>
        <taxon>Bacillati</taxon>
        <taxon>Bacillota</taxon>
        <taxon>Clostridia</taxon>
        <taxon>Peptostreptococcales</taxon>
        <taxon>Peptostreptococcaceae</taxon>
        <taxon>Paraclostridium</taxon>
    </lineage>
</organism>
<dbReference type="CDD" id="cd00085">
    <property type="entry name" value="HNHc"/>
    <property type="match status" value="1"/>
</dbReference>
<dbReference type="SMART" id="SM00507">
    <property type="entry name" value="HNHc"/>
    <property type="match status" value="1"/>
</dbReference>
<dbReference type="GO" id="GO:0004519">
    <property type="term" value="F:endonuclease activity"/>
    <property type="evidence" value="ECO:0007669"/>
    <property type="project" value="UniProtKB-KW"/>
</dbReference>